<feature type="coiled-coil region" evidence="1">
    <location>
        <begin position="138"/>
        <end position="193"/>
    </location>
</feature>
<keyword evidence="2" id="KW-0472">Membrane</keyword>
<keyword evidence="4" id="KW-1185">Reference proteome</keyword>
<dbReference type="KEGG" id="prn:BW723_15960"/>
<feature type="transmembrane region" description="Helical" evidence="2">
    <location>
        <begin position="332"/>
        <end position="351"/>
    </location>
</feature>
<dbReference type="AlphaFoldDB" id="A0A1B8U2X7"/>
<name>A0A1B8U2X7_9FLAO</name>
<evidence type="ECO:0000256" key="2">
    <source>
        <dbReference type="SAM" id="Phobius"/>
    </source>
</evidence>
<dbReference type="Proteomes" id="UP000092612">
    <property type="component" value="Unassembled WGS sequence"/>
</dbReference>
<keyword evidence="2" id="KW-1133">Transmembrane helix</keyword>
<keyword evidence="1" id="KW-0175">Coiled coil</keyword>
<comment type="caution">
    <text evidence="3">The sequence shown here is derived from an EMBL/GenBank/DDBJ whole genome shotgun (WGS) entry which is preliminary data.</text>
</comment>
<accession>A0A1B8U2X7</accession>
<dbReference type="OrthoDB" id="1121003at2"/>
<keyword evidence="2" id="KW-0812">Transmembrane</keyword>
<evidence type="ECO:0000256" key="1">
    <source>
        <dbReference type="SAM" id="Coils"/>
    </source>
</evidence>
<sequence>MEITTINQIREKRDSIREQIKSLNLKSFGSTTYGNENEYTFKGLIAGIDALLTDISTLTQYQNKFVKISTYNERNGIYSNLNRIDTYLQTPNNYISQFEALKVQIRAYNVRNISERQLEFEKEIEEVRKIKIELQQILVESKELNESIDEKNDSIEKKLETSTEKLTEIESELEKITERKDELIEQSETLETINDKLNSIKESASDNLEEITTSLTESKGNEKLITSFANKVQDREKKLDELEQNTNSNNEKLSEYIKERETILKQANELIESSKKALNYTTAEGISASFQEQYNNSNNWKIFGSWIFGAVICLLGTIALGIWILKTKDDNIGILIGRISLLPLPIIGAIFCANQYTKQKNIIEDYAYKMVLSKAIVGFSEQLKKNGTDGNEEYVHYIKTALIEIHKDPLRKREKTKQTETKDTNFKDLIEVAERIVKLTKVE</sequence>
<proteinExistence type="predicted"/>
<dbReference type="RefSeq" id="WP_068359579.1">
    <property type="nucleotide sequence ID" value="NZ_CP019337.1"/>
</dbReference>
<gene>
    <name evidence="3" type="ORF">LPB301_06975</name>
</gene>
<evidence type="ECO:0000313" key="3">
    <source>
        <dbReference type="EMBL" id="OBY66236.1"/>
    </source>
</evidence>
<evidence type="ECO:0000313" key="4">
    <source>
        <dbReference type="Proteomes" id="UP000092612"/>
    </source>
</evidence>
<feature type="transmembrane region" description="Helical" evidence="2">
    <location>
        <begin position="303"/>
        <end position="325"/>
    </location>
</feature>
<dbReference type="EMBL" id="LSFL01000017">
    <property type="protein sequence ID" value="OBY66236.1"/>
    <property type="molecule type" value="Genomic_DNA"/>
</dbReference>
<dbReference type="STRING" id="996801.BW723_15960"/>
<protein>
    <submittedName>
        <fullName evidence="3">Uncharacterized protein</fullName>
    </submittedName>
</protein>
<feature type="coiled-coil region" evidence="1">
    <location>
        <begin position="225"/>
        <end position="259"/>
    </location>
</feature>
<reference evidence="4" key="1">
    <citation type="submission" date="2016-02" db="EMBL/GenBank/DDBJ databases">
        <title>Paenibacillus sp. LPB0068, isolated from Crassostrea gigas.</title>
        <authorList>
            <person name="Shin S.-K."/>
            <person name="Yi H."/>
        </authorList>
    </citation>
    <scope>NUCLEOTIDE SEQUENCE [LARGE SCALE GENOMIC DNA]</scope>
    <source>
        <strain evidence="4">KCTC 23969</strain>
    </source>
</reference>
<organism evidence="3 4">
    <name type="scientific">Polaribacter reichenbachii</name>
    <dbReference type="NCBI Taxonomy" id="996801"/>
    <lineage>
        <taxon>Bacteria</taxon>
        <taxon>Pseudomonadati</taxon>
        <taxon>Bacteroidota</taxon>
        <taxon>Flavobacteriia</taxon>
        <taxon>Flavobacteriales</taxon>
        <taxon>Flavobacteriaceae</taxon>
    </lineage>
</organism>